<feature type="domain" description="C3H1-type" evidence="7">
    <location>
        <begin position="302"/>
        <end position="330"/>
    </location>
</feature>
<feature type="zinc finger region" description="C3H1-type" evidence="5">
    <location>
        <begin position="148"/>
        <end position="176"/>
    </location>
</feature>
<feature type="domain" description="C3H1-type" evidence="7">
    <location>
        <begin position="348"/>
        <end position="376"/>
    </location>
</feature>
<dbReference type="PANTHER" id="PTHR12506">
    <property type="entry name" value="PROTEIN PHOSPHATASE RELATED"/>
    <property type="match status" value="1"/>
</dbReference>
<evidence type="ECO:0000256" key="4">
    <source>
        <dbReference type="ARBA" id="ARBA00023125"/>
    </source>
</evidence>
<reference evidence="8" key="1">
    <citation type="submission" date="2023-07" db="EMBL/GenBank/DDBJ databases">
        <title>A chromosome-level genome assembly of Lolium multiflorum.</title>
        <authorList>
            <person name="Chen Y."/>
            <person name="Copetti D."/>
            <person name="Kolliker R."/>
            <person name="Studer B."/>
        </authorList>
    </citation>
    <scope>NUCLEOTIDE SEQUENCE</scope>
    <source>
        <strain evidence="8">02402/16</strain>
        <tissue evidence="8">Leaf</tissue>
    </source>
</reference>
<dbReference type="GO" id="GO:0003677">
    <property type="term" value="F:DNA binding"/>
    <property type="evidence" value="ECO:0007669"/>
    <property type="project" value="UniProtKB-KW"/>
</dbReference>
<gene>
    <name evidence="8" type="ORF">QYE76_052173</name>
</gene>
<evidence type="ECO:0000256" key="3">
    <source>
        <dbReference type="ARBA" id="ARBA00022833"/>
    </source>
</evidence>
<feature type="zinc finger region" description="C3H1-type" evidence="5">
    <location>
        <begin position="565"/>
        <end position="593"/>
    </location>
</feature>
<feature type="domain" description="C3H1-type" evidence="7">
    <location>
        <begin position="565"/>
        <end position="593"/>
    </location>
</feature>
<evidence type="ECO:0000256" key="1">
    <source>
        <dbReference type="ARBA" id="ARBA00022723"/>
    </source>
</evidence>
<evidence type="ECO:0000313" key="8">
    <source>
        <dbReference type="EMBL" id="KAK1664014.1"/>
    </source>
</evidence>
<feature type="region of interest" description="Disordered" evidence="6">
    <location>
        <begin position="1"/>
        <end position="51"/>
    </location>
</feature>
<keyword evidence="3 5" id="KW-0862">Zinc</keyword>
<proteinExistence type="predicted"/>
<feature type="domain" description="C3H1-type" evidence="7">
    <location>
        <begin position="54"/>
        <end position="82"/>
    </location>
</feature>
<name>A0AAD8WIY2_LOLMU</name>
<evidence type="ECO:0000256" key="6">
    <source>
        <dbReference type="SAM" id="MobiDB-lite"/>
    </source>
</evidence>
<accession>A0AAD8WIY2</accession>
<feature type="compositionally biased region" description="Polar residues" evidence="6">
    <location>
        <begin position="935"/>
        <end position="944"/>
    </location>
</feature>
<feature type="domain" description="C3H1-type" evidence="7">
    <location>
        <begin position="148"/>
        <end position="176"/>
    </location>
</feature>
<evidence type="ECO:0000313" key="9">
    <source>
        <dbReference type="Proteomes" id="UP001231189"/>
    </source>
</evidence>
<dbReference type="Gene3D" id="4.10.1000.10">
    <property type="entry name" value="Zinc finger, CCCH-type"/>
    <property type="match status" value="4"/>
</dbReference>
<dbReference type="Gene3D" id="2.30.30.1190">
    <property type="match status" value="2"/>
</dbReference>
<evidence type="ECO:0000256" key="2">
    <source>
        <dbReference type="ARBA" id="ARBA00022771"/>
    </source>
</evidence>
<dbReference type="PANTHER" id="PTHR12506:SF80">
    <property type="entry name" value="ZINC FINGER CCCH DOMAIN-CONTAINING PROTEIN 6"/>
    <property type="match status" value="1"/>
</dbReference>
<feature type="region of interest" description="Disordered" evidence="6">
    <location>
        <begin position="486"/>
        <end position="516"/>
    </location>
</feature>
<feature type="zinc finger region" description="C3H1-type" evidence="5">
    <location>
        <begin position="814"/>
        <end position="842"/>
    </location>
</feature>
<feature type="region of interest" description="Disordered" evidence="6">
    <location>
        <begin position="913"/>
        <end position="944"/>
    </location>
</feature>
<keyword evidence="9" id="KW-1185">Reference proteome</keyword>
<dbReference type="GO" id="GO:0008270">
    <property type="term" value="F:zinc ion binding"/>
    <property type="evidence" value="ECO:0007669"/>
    <property type="project" value="UniProtKB-KW"/>
</dbReference>
<dbReference type="InterPro" id="IPR000571">
    <property type="entry name" value="Znf_CCCH"/>
</dbReference>
<evidence type="ECO:0000259" key="7">
    <source>
        <dbReference type="PROSITE" id="PS50103"/>
    </source>
</evidence>
<feature type="domain" description="C3H1-type" evidence="7">
    <location>
        <begin position="103"/>
        <end position="131"/>
    </location>
</feature>
<feature type="zinc finger region" description="C3H1-type" evidence="5">
    <location>
        <begin position="658"/>
        <end position="686"/>
    </location>
</feature>
<protein>
    <recommendedName>
        <fullName evidence="7">C3H1-type domain-containing protein</fullName>
    </recommendedName>
</protein>
<feature type="zinc finger region" description="C3H1-type" evidence="5">
    <location>
        <begin position="860"/>
        <end position="888"/>
    </location>
</feature>
<feature type="domain" description="C3H1-type" evidence="7">
    <location>
        <begin position="658"/>
        <end position="686"/>
    </location>
</feature>
<dbReference type="Proteomes" id="UP001231189">
    <property type="component" value="Unassembled WGS sequence"/>
</dbReference>
<evidence type="ECO:0000256" key="5">
    <source>
        <dbReference type="PROSITE-ProRule" id="PRU00723"/>
    </source>
</evidence>
<dbReference type="InterPro" id="IPR050974">
    <property type="entry name" value="Plant_ZF_CCCH"/>
</dbReference>
<comment type="caution">
    <text evidence="8">The sequence shown here is derived from an EMBL/GenBank/DDBJ whole genome shotgun (WGS) entry which is preliminary data.</text>
</comment>
<dbReference type="EMBL" id="JAUUTY010000003">
    <property type="protein sequence ID" value="KAK1664014.1"/>
    <property type="molecule type" value="Genomic_DNA"/>
</dbReference>
<dbReference type="SUPFAM" id="SSF90229">
    <property type="entry name" value="CCCH zinc finger"/>
    <property type="match status" value="10"/>
</dbReference>
<feature type="region of interest" description="Disordered" evidence="6">
    <location>
        <begin position="380"/>
        <end position="399"/>
    </location>
</feature>
<keyword evidence="2 5" id="KW-0863">Zinc-finger</keyword>
<feature type="compositionally biased region" description="Polar residues" evidence="6">
    <location>
        <begin position="380"/>
        <end position="389"/>
    </location>
</feature>
<feature type="region of interest" description="Disordered" evidence="6">
    <location>
        <begin position="961"/>
        <end position="980"/>
    </location>
</feature>
<dbReference type="AlphaFoldDB" id="A0AAD8WIY2"/>
<dbReference type="GO" id="GO:0003729">
    <property type="term" value="F:mRNA binding"/>
    <property type="evidence" value="ECO:0007669"/>
    <property type="project" value="UniProtKB-ARBA"/>
</dbReference>
<feature type="domain" description="C3H1-type" evidence="7">
    <location>
        <begin position="814"/>
        <end position="842"/>
    </location>
</feature>
<feature type="domain" description="C3H1-type" evidence="7">
    <location>
        <begin position="613"/>
        <end position="641"/>
    </location>
</feature>
<feature type="compositionally biased region" description="Gly residues" evidence="6">
    <location>
        <begin position="34"/>
        <end position="46"/>
    </location>
</feature>
<feature type="domain" description="C3H1-type" evidence="7">
    <location>
        <begin position="860"/>
        <end position="888"/>
    </location>
</feature>
<feature type="zinc finger region" description="C3H1-type" evidence="5">
    <location>
        <begin position="54"/>
        <end position="82"/>
    </location>
</feature>
<keyword evidence="1 5" id="KW-0479">Metal-binding</keyword>
<dbReference type="Pfam" id="PF00642">
    <property type="entry name" value="zf-CCCH"/>
    <property type="match status" value="10"/>
</dbReference>
<feature type="compositionally biased region" description="Low complexity" evidence="6">
    <location>
        <begin position="1"/>
        <end position="10"/>
    </location>
</feature>
<feature type="zinc finger region" description="C3H1-type" evidence="5">
    <location>
        <begin position="302"/>
        <end position="330"/>
    </location>
</feature>
<organism evidence="8 9">
    <name type="scientific">Lolium multiflorum</name>
    <name type="common">Italian ryegrass</name>
    <name type="synonym">Lolium perenne subsp. multiflorum</name>
    <dbReference type="NCBI Taxonomy" id="4521"/>
    <lineage>
        <taxon>Eukaryota</taxon>
        <taxon>Viridiplantae</taxon>
        <taxon>Streptophyta</taxon>
        <taxon>Embryophyta</taxon>
        <taxon>Tracheophyta</taxon>
        <taxon>Spermatophyta</taxon>
        <taxon>Magnoliopsida</taxon>
        <taxon>Liliopsida</taxon>
        <taxon>Poales</taxon>
        <taxon>Poaceae</taxon>
        <taxon>BOP clade</taxon>
        <taxon>Pooideae</taxon>
        <taxon>Poodae</taxon>
        <taxon>Poeae</taxon>
        <taxon>Poeae Chloroplast Group 2 (Poeae type)</taxon>
        <taxon>Loliodinae</taxon>
        <taxon>Loliinae</taxon>
        <taxon>Lolium</taxon>
    </lineage>
</organism>
<sequence>MEPHAAAAPGAGEGDAGRGADPDTGLEGSMWRMGLGGDGSGGGGDGDGARLPERPGEADCIYYLRTGACGFGDRCRYNHPRDRGGTEFGGGAKNEVALDYPERLGQPVCEYYMKTGTCKFGSNCKYHHPKQDGSVQPILLNSNGFPLRQGEKECSYYMKTGQCKFGSTCKFHHPEFGGVPVTPGIYPPFQSPSVPSPHPYAPLTNWQMGRPPVVPGSYMPGSYSPMMLSSGMIPVQGWSPYPASVNPVASGGAQQSVQTGHVYGIGHHGSSSAIAYGGPYMPYSSSTIQSSNNQQEHGFPERPGQPECQYYMRTGDCKFGATCKYHHPRDWSSPKSNYMFSPFCLPLRPGAQPCSYYAQNGYCRYGVTCKYDHPMAKDPSVNQVGSPVTASDPAGPILPKGGFPPDTVMRAQTNATAGYKQAKLDSLANFCVLLFIAETGKARFLDIRFDSSQPGEKREREEESGGSNAQKILPRFPLRLAAAATQATTAGPDPRPIARRRGRSIPGPAAPPMMEPYAAAEPEDAGAGEPGPDTGLEGSMWRLGLGSGGEAPAAAAAAGARLPERPGEANCVYYLRTGACGYGETCRYNHPRDRAAAFDGGARTARTVEYPERPGQPSCEYYMKNGSCKFGSNCKYNHPREGGSVQPVVLNTSGYPLRMGEKECSYYIKTGHCKFGSTCKFHHPQGPEPGVVSEAPNMYPPVQPLPISSSLPYPPLANWQLGRPSVLPGSYFPGSYPPMMHPSAVMPMQGWNPYMSPMNQVASAGGQQTVQAGPLYGLPHQGPPSGVAYGSNYAPLPSSTWPSSNKQEVVFPERPGQPECHHYMKTGTCKFGATCKYNHPQYLSTPRSNYMLSPLGLPIRPGAQPCVYYSQHGFCKYGPGCKFDHPLGALSYSPSASSLGDMPIAPYPSLPAAPMAPSPSSSVPRPEYILGKDSSAYQPASPGTTFGPAGPMSKVYAPHMLLRPPTSTTGATVTSHGGEL</sequence>
<dbReference type="PROSITE" id="PS50103">
    <property type="entry name" value="ZF_C3H1"/>
    <property type="match status" value="10"/>
</dbReference>
<feature type="zinc finger region" description="C3H1-type" evidence="5">
    <location>
        <begin position="348"/>
        <end position="376"/>
    </location>
</feature>
<dbReference type="InterPro" id="IPR036855">
    <property type="entry name" value="Znf_CCCH_sf"/>
</dbReference>
<keyword evidence="4" id="KW-0238">DNA-binding</keyword>
<feature type="zinc finger region" description="C3H1-type" evidence="5">
    <location>
        <begin position="103"/>
        <end position="131"/>
    </location>
</feature>
<feature type="compositionally biased region" description="Polar residues" evidence="6">
    <location>
        <begin position="965"/>
        <end position="980"/>
    </location>
</feature>
<dbReference type="SMART" id="SM00356">
    <property type="entry name" value="ZnF_C3H1"/>
    <property type="match status" value="10"/>
</dbReference>
<feature type="zinc finger region" description="C3H1-type" evidence="5">
    <location>
        <begin position="613"/>
        <end position="641"/>
    </location>
</feature>